<name>A0A1X6P5H4_PORUM</name>
<evidence type="ECO:0000256" key="1">
    <source>
        <dbReference type="SAM" id="MobiDB-lite"/>
    </source>
</evidence>
<sequence length="843" mass="82989">MERGQRCSLVAAAAAAAIVVTLATVGAIPAGASAASGVPPPLRLSTVVRPGAPEYKGNGPGGRCGTDRAECNPAAMAVCEAPDGTVCADNRCPGSAVGQCRRVRAGDSCERDAVFCNDDPFGALVCDETDFVCRPRTVLGVGDDCSRGLCGELGDALRCEDVGPTLGEGDTIVETRRCVRLKEPGEACGTPSAAGVCGLRNDERGIAQLYCVGGECTLDPAAAGRGDQCDPPGAACADGTTCLGRSQQVLRPLPVCGVVVPVGGACDAANATYCAAESLCGADQTCVAIDRSGDGGGKAPGEECTLADSRPCVDGYACADMSQFGMPVTAPYRCVQFNGAGGRCGDLSAACEATTTCETADGTFCPMNVCPGGGQGTCRPVRVGDDCSGGRVVCGTTMDSELLCLGPEFVCAKRPPKPTVGSVCSSFLPCSTSTDPPLSCLDVGPVLGADGVLVPTMRCVANKKPGASCGATGPPSLCGILTNTRERRLDQLYCVDRTCVIDPSDAVRGDQCKTPGAACKDGSTCLAQSKKLPVPLPVCGILDVGAGDACDVAVYTFCAPGLACTAGGFCVASDGGGGDGDAVAEETPDTGGGGDGDAVAEETPETGGGGDGDAVAEKTTDTGGGGGPDGGATPSSPPTPTAAASPPPAVTETARPPPAGTPAATPATDAVAVGFGAPCTSAGATCWPGLTCGCDGTCGNAAGAPVAGAFCATDADCPQAPDGSTALCVPRSGGDPALRCHRVVVAGGSCAGAYTLCQTGFACTPPTGRRTCVRRVGRGAACGGAGVACWGGLTCRKGVCGSTGALDAPCDTTADCVSPLLCVLPPSAPADAPRRDCQYTPYG</sequence>
<evidence type="ECO:0000313" key="2">
    <source>
        <dbReference type="EMBL" id="OSX76084.1"/>
    </source>
</evidence>
<proteinExistence type="predicted"/>
<dbReference type="Proteomes" id="UP000218209">
    <property type="component" value="Unassembled WGS sequence"/>
</dbReference>
<organism evidence="2 3">
    <name type="scientific">Porphyra umbilicalis</name>
    <name type="common">Purple laver</name>
    <name type="synonym">Red alga</name>
    <dbReference type="NCBI Taxonomy" id="2786"/>
    <lineage>
        <taxon>Eukaryota</taxon>
        <taxon>Rhodophyta</taxon>
        <taxon>Bangiophyceae</taxon>
        <taxon>Bangiales</taxon>
        <taxon>Bangiaceae</taxon>
        <taxon>Porphyra</taxon>
    </lineage>
</organism>
<accession>A0A1X6P5H4</accession>
<keyword evidence="3" id="KW-1185">Reference proteome</keyword>
<protein>
    <submittedName>
        <fullName evidence="2">Uncharacterized protein</fullName>
    </submittedName>
</protein>
<reference evidence="2 3" key="1">
    <citation type="submission" date="2017-03" db="EMBL/GenBank/DDBJ databases">
        <title>WGS assembly of Porphyra umbilicalis.</title>
        <authorList>
            <person name="Brawley S.H."/>
            <person name="Blouin N.A."/>
            <person name="Ficko-Blean E."/>
            <person name="Wheeler G.L."/>
            <person name="Lohr M."/>
            <person name="Goodson H.V."/>
            <person name="Jenkins J.W."/>
            <person name="Blaby-Haas C.E."/>
            <person name="Helliwell K.E."/>
            <person name="Chan C."/>
            <person name="Marriage T."/>
            <person name="Bhattacharya D."/>
            <person name="Klein A.S."/>
            <person name="Badis Y."/>
            <person name="Brodie J."/>
            <person name="Cao Y."/>
            <person name="Collen J."/>
            <person name="Dittami S.M."/>
            <person name="Gachon C.M."/>
            <person name="Green B.R."/>
            <person name="Karpowicz S."/>
            <person name="Kim J.W."/>
            <person name="Kudahl U."/>
            <person name="Lin S."/>
            <person name="Michel G."/>
            <person name="Mittag M."/>
            <person name="Olson B.J."/>
            <person name="Pangilinan J."/>
            <person name="Peng Y."/>
            <person name="Qiu H."/>
            <person name="Shu S."/>
            <person name="Singer J.T."/>
            <person name="Smith A.G."/>
            <person name="Sprecher B.N."/>
            <person name="Wagner V."/>
            <person name="Wang W."/>
            <person name="Wang Z.-Y."/>
            <person name="Yan J."/>
            <person name="Yarish C."/>
            <person name="Zoeuner-Riek S."/>
            <person name="Zhuang Y."/>
            <person name="Zou Y."/>
            <person name="Lindquist E.A."/>
            <person name="Grimwood J."/>
            <person name="Barry K."/>
            <person name="Rokhsar D.S."/>
            <person name="Schmutz J."/>
            <person name="Stiller J.W."/>
            <person name="Grossman A.R."/>
            <person name="Prochnik S.E."/>
        </authorList>
    </citation>
    <scope>NUCLEOTIDE SEQUENCE [LARGE SCALE GENOMIC DNA]</scope>
    <source>
        <strain evidence="2">4086291</strain>
    </source>
</reference>
<gene>
    <name evidence="2" type="ORF">BU14_0207s0003</name>
</gene>
<feature type="region of interest" description="Disordered" evidence="1">
    <location>
        <begin position="578"/>
        <end position="665"/>
    </location>
</feature>
<dbReference type="EMBL" id="KV918880">
    <property type="protein sequence ID" value="OSX76084.1"/>
    <property type="molecule type" value="Genomic_DNA"/>
</dbReference>
<evidence type="ECO:0000313" key="3">
    <source>
        <dbReference type="Proteomes" id="UP000218209"/>
    </source>
</evidence>
<dbReference type="AlphaFoldDB" id="A0A1X6P5H4"/>
<feature type="compositionally biased region" description="Pro residues" evidence="1">
    <location>
        <begin position="635"/>
        <end position="660"/>
    </location>
</feature>